<protein>
    <recommendedName>
        <fullName evidence="2">DUF4439 domain-containing protein</fullName>
    </recommendedName>
</protein>
<dbReference type="EMBL" id="CP021383">
    <property type="protein sequence ID" value="ARU52797.1"/>
    <property type="molecule type" value="Genomic_DNA"/>
</dbReference>
<feature type="region of interest" description="Disordered" evidence="1">
    <location>
        <begin position="169"/>
        <end position="211"/>
    </location>
</feature>
<feature type="compositionally biased region" description="Polar residues" evidence="1">
    <location>
        <begin position="31"/>
        <end position="50"/>
    </location>
</feature>
<dbReference type="Gene3D" id="1.20.1260.10">
    <property type="match status" value="1"/>
</dbReference>
<sequence length="418" mass="41523">MTQLLSVSHAGYGRRPVCCCLGNLPTVWPSGRSTGDQPNDSRAPDVTSSPPMSPHATAAPAATRPRPRRTPRPGGRVLAAVTVLTAAVLAAGCGVRLETPPPTEPSPDAVEVLRAGAVDDALAVADLVADVTPSVTDPATLAALAEVAAFAEQHADALGGVYDSGLGDLDLPGDDPAASAPADDAGGERAEDDPAGVQAESGATDAPAAGAPTTDDVVVALVEAAQRTGASADASTDAGLARLLASVATSEHVSARRLAALTGSTAADGLVTTAAPVEEAPAGVGAADLATLVESEDAAGYAFEVRAAQSEGDARTAAVARAAEHRARGQAWALAAGTDGTTQDPRRVAYVLPDDADLAALARQVESGLAQTYASLVATAAPTSRAEPTALLVDSWASAVAWGEEPVAFPGLPEQAAG</sequence>
<accession>A0A1Y0HX78</accession>
<dbReference type="Pfam" id="PF14530">
    <property type="entry name" value="DUF4439"/>
    <property type="match status" value="1"/>
</dbReference>
<feature type="domain" description="DUF4439" evidence="2">
    <location>
        <begin position="291"/>
        <end position="414"/>
    </location>
</feature>
<organism evidence="3 4">
    <name type="scientific">Cellulosimicrobium cellulans</name>
    <name type="common">Arthrobacter luteus</name>
    <dbReference type="NCBI Taxonomy" id="1710"/>
    <lineage>
        <taxon>Bacteria</taxon>
        <taxon>Bacillati</taxon>
        <taxon>Actinomycetota</taxon>
        <taxon>Actinomycetes</taxon>
        <taxon>Micrococcales</taxon>
        <taxon>Promicromonosporaceae</taxon>
        <taxon>Cellulosimicrobium</taxon>
    </lineage>
</organism>
<gene>
    <name evidence="3" type="ORF">CBR64_16445</name>
</gene>
<feature type="region of interest" description="Disordered" evidence="1">
    <location>
        <begin position="29"/>
        <end position="74"/>
    </location>
</feature>
<dbReference type="Proteomes" id="UP000196228">
    <property type="component" value="Chromosome"/>
</dbReference>
<reference evidence="3 4" key="1">
    <citation type="submission" date="2017-05" db="EMBL/GenBank/DDBJ databases">
        <authorList>
            <person name="Song R."/>
            <person name="Chenine A.L."/>
            <person name="Ruprecht R.M."/>
        </authorList>
    </citation>
    <scope>NUCLEOTIDE SEQUENCE [LARGE SCALE GENOMIC DNA]</scope>
    <source>
        <strain evidence="3 4">PSBB019</strain>
    </source>
</reference>
<feature type="compositionally biased region" description="Low complexity" evidence="1">
    <location>
        <begin position="202"/>
        <end position="211"/>
    </location>
</feature>
<proteinExistence type="predicted"/>
<feature type="compositionally biased region" description="Low complexity" evidence="1">
    <location>
        <begin position="169"/>
        <end position="184"/>
    </location>
</feature>
<dbReference type="InterPro" id="IPR029447">
    <property type="entry name" value="DUF4439"/>
</dbReference>
<evidence type="ECO:0000313" key="4">
    <source>
        <dbReference type="Proteomes" id="UP000196228"/>
    </source>
</evidence>
<dbReference type="SUPFAM" id="SSF47240">
    <property type="entry name" value="Ferritin-like"/>
    <property type="match status" value="1"/>
</dbReference>
<dbReference type="InterPro" id="IPR012347">
    <property type="entry name" value="Ferritin-like"/>
</dbReference>
<dbReference type="AlphaFoldDB" id="A0A1Y0HX78"/>
<name>A0A1Y0HX78_CELCE</name>
<evidence type="ECO:0000256" key="1">
    <source>
        <dbReference type="SAM" id="MobiDB-lite"/>
    </source>
</evidence>
<evidence type="ECO:0000259" key="2">
    <source>
        <dbReference type="Pfam" id="PF14530"/>
    </source>
</evidence>
<evidence type="ECO:0000313" key="3">
    <source>
        <dbReference type="EMBL" id="ARU52797.1"/>
    </source>
</evidence>
<dbReference type="KEGG" id="cceu:CBR64_16445"/>
<dbReference type="InterPro" id="IPR009078">
    <property type="entry name" value="Ferritin-like_SF"/>
</dbReference>